<keyword evidence="3" id="KW-1185">Reference proteome</keyword>
<evidence type="ECO:0000313" key="2">
    <source>
        <dbReference type="EMBL" id="MFG6075532.1"/>
    </source>
</evidence>
<keyword evidence="1" id="KW-1133">Transmembrane helix</keyword>
<keyword evidence="1" id="KW-0472">Membrane</keyword>
<gene>
    <name evidence="2" type="ORF">AB3U87_04050</name>
</gene>
<organism evidence="2 3">
    <name type="scientific">Erwinia plantamica</name>
    <dbReference type="NCBI Taxonomy" id="3237104"/>
    <lineage>
        <taxon>Bacteria</taxon>
        <taxon>Pseudomonadati</taxon>
        <taxon>Pseudomonadota</taxon>
        <taxon>Gammaproteobacteria</taxon>
        <taxon>Enterobacterales</taxon>
        <taxon>Erwiniaceae</taxon>
        <taxon>Erwinia</taxon>
    </lineage>
</organism>
<dbReference type="EMBL" id="JBGCUC010000003">
    <property type="protein sequence ID" value="MFG6075532.1"/>
    <property type="molecule type" value="Genomic_DNA"/>
</dbReference>
<name>A0ABW7CH43_9GAMM</name>
<feature type="transmembrane region" description="Helical" evidence="1">
    <location>
        <begin position="6"/>
        <end position="25"/>
    </location>
</feature>
<accession>A0ABW7CH43</accession>
<protein>
    <submittedName>
        <fullName evidence="2">Uncharacterized protein</fullName>
    </submittedName>
</protein>
<sequence length="150" mass="16755">MTKTKLSEWVFFSAIILSILFLYMARYSINDYKKVTPGITEALPGDISYHIDYCTVQSRFILIQGWAGLPNGGINVVKNIYILDQKGQAHKLHSTTVKTPQIVEKKRNPAFSHAGFIASAKNDSGINATKKFVIELALNGKKNVVTYECK</sequence>
<dbReference type="RefSeq" id="WP_301251079.1">
    <property type="nucleotide sequence ID" value="NZ_JBGCUC010000003.1"/>
</dbReference>
<keyword evidence="1" id="KW-0812">Transmembrane</keyword>
<dbReference type="Proteomes" id="UP001605250">
    <property type="component" value="Unassembled WGS sequence"/>
</dbReference>
<evidence type="ECO:0000313" key="3">
    <source>
        <dbReference type="Proteomes" id="UP001605250"/>
    </source>
</evidence>
<evidence type="ECO:0000256" key="1">
    <source>
        <dbReference type="SAM" id="Phobius"/>
    </source>
</evidence>
<comment type="caution">
    <text evidence="2">The sequence shown here is derived from an EMBL/GenBank/DDBJ whole genome shotgun (WGS) entry which is preliminary data.</text>
</comment>
<reference evidence="2 3" key="1">
    <citation type="submission" date="2024-07" db="EMBL/GenBank/DDBJ databases">
        <title>Novel bacterial strain Erwinia sp. OPT-41 promoting growth of various crops.</title>
        <authorList>
            <person name="Egorshina A."/>
            <person name="Lukyantsev M.A."/>
            <person name="Golubev S.N."/>
            <person name="Muratova A.Y."/>
            <person name="Bulygina E.A."/>
        </authorList>
    </citation>
    <scope>NUCLEOTIDE SEQUENCE [LARGE SCALE GENOMIC DNA]</scope>
    <source>
        <strain evidence="2 3">OPT-41</strain>
    </source>
</reference>
<proteinExistence type="predicted"/>